<dbReference type="Gene3D" id="1.10.287.70">
    <property type="match status" value="1"/>
</dbReference>
<feature type="compositionally biased region" description="Low complexity" evidence="7">
    <location>
        <begin position="244"/>
        <end position="261"/>
    </location>
</feature>
<dbReference type="InterPro" id="IPR005821">
    <property type="entry name" value="Ion_trans_dom"/>
</dbReference>
<dbReference type="PANTHER" id="PTHR45689:SF5">
    <property type="entry name" value="I[[H]] CHANNEL, ISOFORM E"/>
    <property type="match status" value="1"/>
</dbReference>
<evidence type="ECO:0000313" key="10">
    <source>
        <dbReference type="EMBL" id="KRX09684.1"/>
    </source>
</evidence>
<dbReference type="CDD" id="cd00038">
    <property type="entry name" value="CAP_ED"/>
    <property type="match status" value="1"/>
</dbReference>
<comment type="caution">
    <text evidence="10">The sequence shown here is derived from an EMBL/GenBank/DDBJ whole genome shotgun (WGS) entry which is preliminary data.</text>
</comment>
<dbReference type="Pfam" id="PF00027">
    <property type="entry name" value="cNMP_binding"/>
    <property type="match status" value="1"/>
</dbReference>
<dbReference type="InterPro" id="IPR014710">
    <property type="entry name" value="RmlC-like_jellyroll"/>
</dbReference>
<dbReference type="PROSITE" id="PS50042">
    <property type="entry name" value="CNMP_BINDING_3"/>
    <property type="match status" value="1"/>
</dbReference>
<evidence type="ECO:0000259" key="9">
    <source>
        <dbReference type="PROSITE" id="PS50042"/>
    </source>
</evidence>
<keyword evidence="11" id="KW-1185">Reference proteome</keyword>
<gene>
    <name evidence="10" type="ORF">PPERSA_02556</name>
</gene>
<feature type="compositionally biased region" description="Polar residues" evidence="7">
    <location>
        <begin position="264"/>
        <end position="274"/>
    </location>
</feature>
<evidence type="ECO:0000256" key="4">
    <source>
        <dbReference type="ARBA" id="ARBA00022989"/>
    </source>
</evidence>
<feature type="transmembrane region" description="Helical" evidence="8">
    <location>
        <begin position="532"/>
        <end position="549"/>
    </location>
</feature>
<name>A0A0V0R5C2_PSEPJ</name>
<keyword evidence="5" id="KW-0406">Ion transport</keyword>
<keyword evidence="3 8" id="KW-0812">Transmembrane</keyword>
<dbReference type="InterPro" id="IPR018490">
    <property type="entry name" value="cNMP-bd_dom_sf"/>
</dbReference>
<dbReference type="GO" id="GO:0003254">
    <property type="term" value="P:regulation of membrane depolarization"/>
    <property type="evidence" value="ECO:0007669"/>
    <property type="project" value="TreeGrafter"/>
</dbReference>
<keyword evidence="6 8" id="KW-0472">Membrane</keyword>
<evidence type="ECO:0000256" key="5">
    <source>
        <dbReference type="ARBA" id="ARBA00023065"/>
    </source>
</evidence>
<dbReference type="SMART" id="SM00100">
    <property type="entry name" value="cNMP"/>
    <property type="match status" value="1"/>
</dbReference>
<dbReference type="InterPro" id="IPR051413">
    <property type="entry name" value="K/Na_HCN_channel"/>
</dbReference>
<evidence type="ECO:0000256" key="6">
    <source>
        <dbReference type="ARBA" id="ARBA00023136"/>
    </source>
</evidence>
<dbReference type="Pfam" id="PF00520">
    <property type="entry name" value="Ion_trans"/>
    <property type="match status" value="1"/>
</dbReference>
<reference evidence="10 11" key="1">
    <citation type="journal article" date="2015" name="Sci. Rep.">
        <title>Genome of the facultative scuticociliatosis pathogen Pseudocohnilembus persalinus provides insight into its virulence through horizontal gene transfer.</title>
        <authorList>
            <person name="Xiong J."/>
            <person name="Wang G."/>
            <person name="Cheng J."/>
            <person name="Tian M."/>
            <person name="Pan X."/>
            <person name="Warren A."/>
            <person name="Jiang C."/>
            <person name="Yuan D."/>
            <person name="Miao W."/>
        </authorList>
    </citation>
    <scope>NUCLEOTIDE SEQUENCE [LARGE SCALE GENOMIC DNA]</scope>
    <source>
        <strain evidence="10">36N120E</strain>
    </source>
</reference>
<feature type="compositionally biased region" description="Basic residues" evidence="7">
    <location>
        <begin position="1"/>
        <end position="10"/>
    </location>
</feature>
<dbReference type="OMA" id="VITIAHI"/>
<feature type="transmembrane region" description="Helical" evidence="8">
    <location>
        <begin position="482"/>
        <end position="504"/>
    </location>
</feature>
<evidence type="ECO:0000313" key="11">
    <source>
        <dbReference type="Proteomes" id="UP000054937"/>
    </source>
</evidence>
<organism evidence="10 11">
    <name type="scientific">Pseudocohnilembus persalinus</name>
    <name type="common">Ciliate</name>
    <dbReference type="NCBI Taxonomy" id="266149"/>
    <lineage>
        <taxon>Eukaryota</taxon>
        <taxon>Sar</taxon>
        <taxon>Alveolata</taxon>
        <taxon>Ciliophora</taxon>
        <taxon>Intramacronucleata</taxon>
        <taxon>Oligohymenophorea</taxon>
        <taxon>Scuticociliatia</taxon>
        <taxon>Philasterida</taxon>
        <taxon>Pseudocohnilembidae</taxon>
        <taxon>Pseudocohnilembus</taxon>
    </lineage>
</organism>
<evidence type="ECO:0000256" key="8">
    <source>
        <dbReference type="SAM" id="Phobius"/>
    </source>
</evidence>
<dbReference type="Gene3D" id="2.60.120.10">
    <property type="entry name" value="Jelly Rolls"/>
    <property type="match status" value="1"/>
</dbReference>
<dbReference type="SUPFAM" id="SSF81324">
    <property type="entry name" value="Voltage-gated potassium channels"/>
    <property type="match status" value="1"/>
</dbReference>
<feature type="transmembrane region" description="Helical" evidence="8">
    <location>
        <begin position="561"/>
        <end position="578"/>
    </location>
</feature>
<sequence>MQKSKSKGKSKIFDPPQQELQKIDTEVLNTEDFQEINRSSFTNNLNNINKKKKYLMNSIQKSQNNIQSNKKLGSFLEEYDNLDIKNKISSQNYENQQSFGDFQFQDNQQQKKKKQENFDNENIQDLDEKTEIQTTNFKFQAHSNLNQLSQRQEMLGYNISNRGSISDYYQIFSKTNLLSQKEEESQQNKQQLKDNNALEVKQQEQQYDSGKISVQPFDDQYNNTERLQSDQDMLTKRNLFNQENQQNKQMQQRNQKNSSKKVTLISNKDSSENILQFGKINNVKLDKNETPQNSSKGQKNTNKSQNGQYSFQNSDFISCEAFQFANKQKIGAQFKNQQKIQIIENNYKKKVMKYGQQYYKAVLKQKRNFKNQNYINSMYQTKIQKEYKAKQNIIIKFNTGIYSKGLILNKRLDIAKHYLREQFYRDILALIPLLISGDQIGFNFLNLFIFIKVTTVSRILQNIQDMVSYQKPNSKWPGIIQLLRLAMSVLLVSHISACLFQYIAVLENKFKPEQTNWIRDYFNKDQNPWFKTYIYSLHFATTTMTTVGYGDITPNTTLETAFVVLIMLFSCSIFAYSFNQIGQIIMDMNKSERSFKQEMSLINKYLENKPYIQRDTKNQVRKYLEFQFKAGSEISQKEEQIVIDKLPDHLKERVKYEANSQIIDKSKLFFGQFSDNCLNKLCMKFKEYRISKNEILFEQGDVEEDPMFFWIEKGEIEIYVESQKENQESLRLTNLKNGQYFGELSFLTSQARSTGARANSYSILYAISQKQFISLLQEFPQDLEKFYFLRDRIVYSNNYVGFNSRCSACNNFGHFLNNCPSIHLSIDKEQLLIKENFSLPQIRFAGFERNQNKSKSPFLDQIQIQNIKGKLFKEKSIQDTLKTIAKITKMYTINQKNSEISMDYTIENEEFKTIQDQQQREFRKRKSNIPGLVFGRRKNLGDQKRELIERLKLFDQDKDLIDIKMINMKLMTEINNTYQNTQQHEQTNLKKKIQGKNLGYTGMPYMEKVQSLLKSKSLLKKVSIKENQKTSQQQMLLNQEDLDNQNTSINNNNDNHVNLSNIQYELLDHDKNIEFVKFNYSYYPQYNIAYVMYKYQEYVNKNLQIGGQTFNSGYLLNKSPTLELQKLLLEEKTPDHDQLISDNIIFGQCDSENINNKSSQNNQDKLGYQQSKFKMYQNINQQQILGQNGNSPSIRNYNSRNTYKEDLSSGNANEFIKGNQLSVKKPTSTNKKFCLSENMNQNNTNNNSNMKNIPLNDNSQYDDIVSFDCISNKANMISNFYQMNLGNQLQRSQTKKFSTQSYQSHNYRGGNRKCTKLLFDDEQIDLFNNKPRYSFYFSNLLKELYYKEKSKIELKKQKIQEQLSQKSKMSMNDIK</sequence>
<comment type="subcellular location">
    <subcellularLocation>
        <location evidence="1">Membrane</location>
        <topology evidence="1">Multi-pass membrane protein</topology>
    </subcellularLocation>
</comment>
<evidence type="ECO:0000256" key="2">
    <source>
        <dbReference type="ARBA" id="ARBA00022448"/>
    </source>
</evidence>
<feature type="compositionally biased region" description="Polar residues" evidence="7">
    <location>
        <begin position="290"/>
        <end position="307"/>
    </location>
</feature>
<dbReference type="GO" id="GO:0098855">
    <property type="term" value="C:HCN channel complex"/>
    <property type="evidence" value="ECO:0007669"/>
    <property type="project" value="TreeGrafter"/>
</dbReference>
<dbReference type="InterPro" id="IPR000595">
    <property type="entry name" value="cNMP-bd_dom"/>
</dbReference>
<dbReference type="SUPFAM" id="SSF51206">
    <property type="entry name" value="cAMP-binding domain-like"/>
    <property type="match status" value="1"/>
</dbReference>
<evidence type="ECO:0000256" key="1">
    <source>
        <dbReference type="ARBA" id="ARBA00004141"/>
    </source>
</evidence>
<dbReference type="GO" id="GO:0035725">
    <property type="term" value="P:sodium ion transmembrane transport"/>
    <property type="evidence" value="ECO:0007669"/>
    <property type="project" value="TreeGrafter"/>
</dbReference>
<keyword evidence="4 8" id="KW-1133">Transmembrane helix</keyword>
<dbReference type="GO" id="GO:0005249">
    <property type="term" value="F:voltage-gated potassium channel activity"/>
    <property type="evidence" value="ECO:0007669"/>
    <property type="project" value="TreeGrafter"/>
</dbReference>
<proteinExistence type="predicted"/>
<protein>
    <submittedName>
        <fullName evidence="10">Cyclic nucleotide-binding protein</fullName>
    </submittedName>
</protein>
<evidence type="ECO:0000256" key="7">
    <source>
        <dbReference type="SAM" id="MobiDB-lite"/>
    </source>
</evidence>
<evidence type="ECO:0000256" key="3">
    <source>
        <dbReference type="ARBA" id="ARBA00022692"/>
    </source>
</evidence>
<feature type="domain" description="Cyclic nucleotide-binding" evidence="9">
    <location>
        <begin position="669"/>
        <end position="787"/>
    </location>
</feature>
<dbReference type="EMBL" id="LDAU01000044">
    <property type="protein sequence ID" value="KRX09684.1"/>
    <property type="molecule type" value="Genomic_DNA"/>
</dbReference>
<dbReference type="OrthoDB" id="426737at2759"/>
<dbReference type="PANTHER" id="PTHR45689">
    <property type="entry name" value="I[[H]] CHANNEL, ISOFORM E"/>
    <property type="match status" value="1"/>
</dbReference>
<feature type="region of interest" description="Disordered" evidence="7">
    <location>
        <begin position="1"/>
        <end position="22"/>
    </location>
</feature>
<keyword evidence="2" id="KW-0813">Transport</keyword>
<dbReference type="InParanoid" id="A0A0V0R5C2"/>
<feature type="region of interest" description="Disordered" evidence="7">
    <location>
        <begin position="244"/>
        <end position="307"/>
    </location>
</feature>
<accession>A0A0V0R5C2</accession>
<dbReference type="Proteomes" id="UP000054937">
    <property type="component" value="Unassembled WGS sequence"/>
</dbReference>